<evidence type="ECO:0000259" key="1">
    <source>
        <dbReference type="Pfam" id="PF01261"/>
    </source>
</evidence>
<proteinExistence type="predicted"/>
<accession>A0ABU5F551</accession>
<protein>
    <submittedName>
        <fullName evidence="2">Sugar phosphate isomerase/epimerase</fullName>
    </submittedName>
</protein>
<evidence type="ECO:0000313" key="2">
    <source>
        <dbReference type="EMBL" id="MDY3562486.1"/>
    </source>
</evidence>
<name>A0ABU5F551_9BACT</name>
<dbReference type="EMBL" id="JAXBLV010000215">
    <property type="protein sequence ID" value="MDY3562486.1"/>
    <property type="molecule type" value="Genomic_DNA"/>
</dbReference>
<dbReference type="PANTHER" id="PTHR12110:SF21">
    <property type="entry name" value="XYLOSE ISOMERASE-LIKE TIM BARREL DOMAIN-CONTAINING PROTEIN"/>
    <property type="match status" value="1"/>
</dbReference>
<dbReference type="SUPFAM" id="SSF51658">
    <property type="entry name" value="Xylose isomerase-like"/>
    <property type="match status" value="1"/>
</dbReference>
<sequence>MSLTRRELLCAAGALPFVCGAAAPKVPLGFSLYGMKSVALPEALKVCRTVGYDGVELALMPGYHAEPKALSANDRKELRARLADLGLSVHGLMENLQEPAADPAHKANLERLKAATELAHSLAPDAPPPIETVLGGKPAEWDKVRAQLAERLGAWAELGQSTRTVIAVKPHVANALHTVEGAVWLMKQVNSPWLRLAFDYSHFELRGLPLERTGALLPYTAFVHVKDAKGKPEKFEFLLPGEGTTDYSALAKLLTTAKYAGPVVVEVSGQVSNKPGYDAASAAKRSFAAIGAAFARDLKK</sequence>
<dbReference type="InterPro" id="IPR050312">
    <property type="entry name" value="IolE/XylAMocC-like"/>
</dbReference>
<dbReference type="PANTHER" id="PTHR12110">
    <property type="entry name" value="HYDROXYPYRUVATE ISOMERASE"/>
    <property type="match status" value="1"/>
</dbReference>
<reference evidence="3" key="1">
    <citation type="journal article" date="2023" name="Mar. Drugs">
        <title>Gemmata algarum, a Novel Planctomycete Isolated from an Algal Mat, Displays Antimicrobial Activity.</title>
        <authorList>
            <person name="Kumar G."/>
            <person name="Kallscheuer N."/>
            <person name="Kashif M."/>
            <person name="Ahamad S."/>
            <person name="Jagadeeshwari U."/>
            <person name="Pannikurungottu S."/>
            <person name="Haufschild T."/>
            <person name="Kabuu M."/>
            <person name="Sasikala C."/>
            <person name="Jogler C."/>
            <person name="Ramana C."/>
        </authorList>
    </citation>
    <scope>NUCLEOTIDE SEQUENCE [LARGE SCALE GENOMIC DNA]</scope>
    <source>
        <strain evidence="3">JC673</strain>
    </source>
</reference>
<evidence type="ECO:0000313" key="3">
    <source>
        <dbReference type="Proteomes" id="UP001272242"/>
    </source>
</evidence>
<organism evidence="2 3">
    <name type="scientific">Gemmata algarum</name>
    <dbReference type="NCBI Taxonomy" id="2975278"/>
    <lineage>
        <taxon>Bacteria</taxon>
        <taxon>Pseudomonadati</taxon>
        <taxon>Planctomycetota</taxon>
        <taxon>Planctomycetia</taxon>
        <taxon>Gemmatales</taxon>
        <taxon>Gemmataceae</taxon>
        <taxon>Gemmata</taxon>
    </lineage>
</organism>
<feature type="domain" description="Xylose isomerase-like TIM barrel" evidence="1">
    <location>
        <begin position="45"/>
        <end position="277"/>
    </location>
</feature>
<gene>
    <name evidence="2" type="ORF">R5W23_003952</name>
</gene>
<keyword evidence="2" id="KW-0413">Isomerase</keyword>
<dbReference type="InterPro" id="IPR013022">
    <property type="entry name" value="Xyl_isomerase-like_TIM-brl"/>
</dbReference>
<dbReference type="InterPro" id="IPR036237">
    <property type="entry name" value="Xyl_isomerase-like_sf"/>
</dbReference>
<dbReference type="GO" id="GO:0016853">
    <property type="term" value="F:isomerase activity"/>
    <property type="evidence" value="ECO:0007669"/>
    <property type="project" value="UniProtKB-KW"/>
</dbReference>
<comment type="caution">
    <text evidence="2">The sequence shown here is derived from an EMBL/GenBank/DDBJ whole genome shotgun (WGS) entry which is preliminary data.</text>
</comment>
<dbReference type="Gene3D" id="3.20.20.150">
    <property type="entry name" value="Divalent-metal-dependent TIM barrel enzymes"/>
    <property type="match status" value="1"/>
</dbReference>
<keyword evidence="3" id="KW-1185">Reference proteome</keyword>
<dbReference type="RefSeq" id="WP_320688808.1">
    <property type="nucleotide sequence ID" value="NZ_JAXBLV010000215.1"/>
</dbReference>
<dbReference type="Proteomes" id="UP001272242">
    <property type="component" value="Unassembled WGS sequence"/>
</dbReference>
<dbReference type="Pfam" id="PF01261">
    <property type="entry name" value="AP_endonuc_2"/>
    <property type="match status" value="1"/>
</dbReference>